<name>A0ACD4A1R2_9BACI</name>
<reference evidence="1" key="1">
    <citation type="submission" date="2022-04" db="EMBL/GenBank/DDBJ databases">
        <title>Complete genome of Bacillus.</title>
        <authorList>
            <person name="Kong X."/>
            <person name="Hou M."/>
        </authorList>
    </citation>
    <scope>NUCLEOTIDE SEQUENCE</scope>
    <source>
        <strain evidence="1">A78.1</strain>
    </source>
</reference>
<keyword evidence="2" id="KW-1185">Reference proteome</keyword>
<sequence length="339" mass="35892">MKKQIITATTAVVLGSTLFAGAASAQSIKVKKGDTLWDLSRKYDTTISKIKSENNLRSDIIYVGQTLSINGKSTSSKSSSSSSSSTYTVKSGDSLWKISKKYGMTVNELKKLNGLKSDLLRIGQVLKLKGSTSSSSSSSSSVSTSSGSTSTYKVKRGDSLSKIANQYGTTVSKLKSLNGLKSDVIYVNQVLKVKGTSTSSSSKNVSSGSSSSSSSKASSATSLNVSKLVSDAKALIGTPYKWGGTTTSGFDCSGFIWYVLNKQTSVGRTSTAGYWSSMKSISNPSVGDFVFFTTYKSGPSHMGIYIGNNSFVHAGSDGVQISSLDNSYWKPRYLGAKRF</sequence>
<evidence type="ECO:0000313" key="2">
    <source>
        <dbReference type="Proteomes" id="UP000830837"/>
    </source>
</evidence>
<dbReference type="EMBL" id="CP096590">
    <property type="protein sequence ID" value="UPV80121.1"/>
    <property type="molecule type" value="Genomic_DNA"/>
</dbReference>
<dbReference type="Proteomes" id="UP000830837">
    <property type="component" value="Chromosome"/>
</dbReference>
<organism evidence="1 2">
    <name type="scientific">Bacillus rugosus</name>
    <dbReference type="NCBI Taxonomy" id="2715209"/>
    <lineage>
        <taxon>Bacteria</taxon>
        <taxon>Bacillati</taxon>
        <taxon>Bacillota</taxon>
        <taxon>Bacilli</taxon>
        <taxon>Bacillales</taxon>
        <taxon>Bacillaceae</taxon>
        <taxon>Bacillus</taxon>
    </lineage>
</organism>
<proteinExistence type="predicted"/>
<evidence type="ECO:0000313" key="1">
    <source>
        <dbReference type="EMBL" id="UPV80121.1"/>
    </source>
</evidence>
<accession>A0ACD4A1R2</accession>
<gene>
    <name evidence="1" type="ORF">M0696_05320</name>
</gene>
<protein>
    <submittedName>
        <fullName evidence="1">LysM peptidoglycan-binding domain-containing protein</fullName>
    </submittedName>
</protein>